<gene>
    <name evidence="1" type="ORF">AB0K40_19540</name>
</gene>
<dbReference type="Proteomes" id="UP001552427">
    <property type="component" value="Unassembled WGS sequence"/>
</dbReference>
<reference evidence="1 2" key="1">
    <citation type="submission" date="2024-06" db="EMBL/GenBank/DDBJ databases">
        <title>The Natural Products Discovery Center: Release of the First 8490 Sequenced Strains for Exploring Actinobacteria Biosynthetic Diversity.</title>
        <authorList>
            <person name="Kalkreuter E."/>
            <person name="Kautsar S.A."/>
            <person name="Yang D."/>
            <person name="Bader C.D."/>
            <person name="Teijaro C.N."/>
            <person name="Fluegel L."/>
            <person name="Davis C.M."/>
            <person name="Simpson J.R."/>
            <person name="Lauterbach L."/>
            <person name="Steele A.D."/>
            <person name="Gui C."/>
            <person name="Meng S."/>
            <person name="Li G."/>
            <person name="Viehrig K."/>
            <person name="Ye F."/>
            <person name="Su P."/>
            <person name="Kiefer A.F."/>
            <person name="Nichols A."/>
            <person name="Cepeda A.J."/>
            <person name="Yan W."/>
            <person name="Fan B."/>
            <person name="Jiang Y."/>
            <person name="Adhikari A."/>
            <person name="Zheng C.-J."/>
            <person name="Schuster L."/>
            <person name="Cowan T.M."/>
            <person name="Smanski M.J."/>
            <person name="Chevrette M.G."/>
            <person name="De Carvalho L.P.S."/>
            <person name="Shen B."/>
        </authorList>
    </citation>
    <scope>NUCLEOTIDE SEQUENCE [LARGE SCALE GENOMIC DNA]</scope>
    <source>
        <strain evidence="1 2">NPDC049574</strain>
    </source>
</reference>
<evidence type="ECO:0008006" key="3">
    <source>
        <dbReference type="Google" id="ProtNLM"/>
    </source>
</evidence>
<proteinExistence type="predicted"/>
<sequence length="140" mass="15290">MIPFGYVLDDTVLIELGRRDLGLHQLVVSFDRAHVRTSVPVIAFAAAEAALSPDQRLVLRGLTDILEHLSLEPVAAHTEAVRLAEVTARTEPPADMAAAHVIAVSQHLDRPVLTADAGRWDTVKAHLPWRVELVEVADLN</sequence>
<dbReference type="RefSeq" id="WP_364451506.1">
    <property type="nucleotide sequence ID" value="NZ_JBFARM010000005.1"/>
</dbReference>
<name>A0ABV3H5A9_9ACTN</name>
<evidence type="ECO:0000313" key="1">
    <source>
        <dbReference type="EMBL" id="MEV4287706.1"/>
    </source>
</evidence>
<evidence type="ECO:0000313" key="2">
    <source>
        <dbReference type="Proteomes" id="UP001552427"/>
    </source>
</evidence>
<dbReference type="EMBL" id="JBFARM010000005">
    <property type="protein sequence ID" value="MEV4287706.1"/>
    <property type="molecule type" value="Genomic_DNA"/>
</dbReference>
<protein>
    <recommendedName>
        <fullName evidence="3">PIN domain-containing protein</fullName>
    </recommendedName>
</protein>
<keyword evidence="2" id="KW-1185">Reference proteome</keyword>
<comment type="caution">
    <text evidence="1">The sequence shown here is derived from an EMBL/GenBank/DDBJ whole genome shotgun (WGS) entry which is preliminary data.</text>
</comment>
<accession>A0ABV3H5A9</accession>
<organism evidence="1 2">
    <name type="scientific">Nonomuraea bangladeshensis</name>
    <dbReference type="NCBI Taxonomy" id="404385"/>
    <lineage>
        <taxon>Bacteria</taxon>
        <taxon>Bacillati</taxon>
        <taxon>Actinomycetota</taxon>
        <taxon>Actinomycetes</taxon>
        <taxon>Streptosporangiales</taxon>
        <taxon>Streptosporangiaceae</taxon>
        <taxon>Nonomuraea</taxon>
    </lineage>
</organism>